<evidence type="ECO:0000313" key="1">
    <source>
        <dbReference type="Proteomes" id="UP000887565"/>
    </source>
</evidence>
<protein>
    <submittedName>
        <fullName evidence="2">Uncharacterized protein</fullName>
    </submittedName>
</protein>
<accession>A0A915KMG0</accession>
<keyword evidence="1" id="KW-1185">Reference proteome</keyword>
<proteinExistence type="predicted"/>
<dbReference type="WBParaSite" id="nRc.2.0.1.t39961-RA">
    <property type="protein sequence ID" value="nRc.2.0.1.t39961-RA"/>
    <property type="gene ID" value="nRc.2.0.1.g39961"/>
</dbReference>
<sequence length="62" mass="7234">MAAPPRWTMRALPSWTVQQCRESETQLSAKHNPGISEHRDDNDILIRKEQIQKFTSQILESE</sequence>
<name>A0A915KMG0_ROMCU</name>
<dbReference type="Proteomes" id="UP000887565">
    <property type="component" value="Unplaced"/>
</dbReference>
<reference evidence="2" key="1">
    <citation type="submission" date="2022-11" db="UniProtKB">
        <authorList>
            <consortium name="WormBaseParasite"/>
        </authorList>
    </citation>
    <scope>IDENTIFICATION</scope>
</reference>
<evidence type="ECO:0000313" key="2">
    <source>
        <dbReference type="WBParaSite" id="nRc.2.0.1.t39961-RA"/>
    </source>
</evidence>
<organism evidence="1 2">
    <name type="scientific">Romanomermis culicivorax</name>
    <name type="common">Nematode worm</name>
    <dbReference type="NCBI Taxonomy" id="13658"/>
    <lineage>
        <taxon>Eukaryota</taxon>
        <taxon>Metazoa</taxon>
        <taxon>Ecdysozoa</taxon>
        <taxon>Nematoda</taxon>
        <taxon>Enoplea</taxon>
        <taxon>Dorylaimia</taxon>
        <taxon>Mermithida</taxon>
        <taxon>Mermithoidea</taxon>
        <taxon>Mermithidae</taxon>
        <taxon>Romanomermis</taxon>
    </lineage>
</organism>
<dbReference type="AlphaFoldDB" id="A0A915KMG0"/>